<evidence type="ECO:0000313" key="3">
    <source>
        <dbReference type="EMBL" id="SQI53749.1"/>
    </source>
</evidence>
<dbReference type="Gene3D" id="3.40.190.120">
    <property type="entry name" value="Osmoprotection protein (prox), domain 2"/>
    <property type="match status" value="1"/>
</dbReference>
<dbReference type="GO" id="GO:0022857">
    <property type="term" value="F:transmembrane transporter activity"/>
    <property type="evidence" value="ECO:0007669"/>
    <property type="project" value="InterPro"/>
</dbReference>
<dbReference type="EMBL" id="LS483476">
    <property type="protein sequence ID" value="SQI53749.1"/>
    <property type="molecule type" value="Genomic_DNA"/>
</dbReference>
<keyword evidence="4" id="KW-1185">Reference proteome</keyword>
<dbReference type="STRING" id="1348624.GCA_001591545_00180"/>
<gene>
    <name evidence="3" type="primary">opu_1</name>
    <name evidence="3" type="ORF">NCTC4824_01084</name>
</gene>
<sequence>MKKLLLVLSTFVLVFVLAACGNDKDAKKITVGAKNFTEQFILAKMTTIMLEENGFDVKEKSNLASLALRSALENKQVDLTWDYTGTGLVTYLKEDPISDGEEALKKLNELDEKNGITWSNITEADNTYALVMRADQAKELGITTLTDFAAYMNEHPGELLMASHAEFANRKDGIPGVEKEYGFKFADNSIVEMDSGLTYAALKDKQVDVSVAFATDARIKEFDFVILEDDKEFFPSYQAAVAMTMKTKEKYPEIEEILAPLQELLNSESLRELNYQVDIEEKSEDAIAREFLIEHGLIEK</sequence>
<dbReference type="AlphaFoldDB" id="A0A2X4VTU7"/>
<dbReference type="Proteomes" id="UP000249134">
    <property type="component" value="Chromosome 1"/>
</dbReference>
<dbReference type="SUPFAM" id="SSF53850">
    <property type="entry name" value="Periplasmic binding protein-like II"/>
    <property type="match status" value="1"/>
</dbReference>
<protein>
    <submittedName>
        <fullName evidence="3">Putative glycine/betaine/carnitine/choline ABC transporter permease/substrate-binding protein Opu</fullName>
    </submittedName>
</protein>
<evidence type="ECO:0000259" key="2">
    <source>
        <dbReference type="Pfam" id="PF04069"/>
    </source>
</evidence>
<proteinExistence type="predicted"/>
<reference evidence="3 4" key="1">
    <citation type="submission" date="2018-06" db="EMBL/GenBank/DDBJ databases">
        <authorList>
            <consortium name="Pathogen Informatics"/>
            <person name="Doyle S."/>
        </authorList>
    </citation>
    <scope>NUCLEOTIDE SEQUENCE [LARGE SCALE GENOMIC DNA]</scope>
    <source>
        <strain evidence="3 4">NCTC4824</strain>
    </source>
</reference>
<feature type="domain" description="ABC-type glycine betaine transport system substrate-binding" evidence="2">
    <location>
        <begin position="27"/>
        <end position="293"/>
    </location>
</feature>
<feature type="chain" id="PRO_5038720568" evidence="1">
    <location>
        <begin position="19"/>
        <end position="300"/>
    </location>
</feature>
<dbReference type="PROSITE" id="PS51257">
    <property type="entry name" value="PROKAR_LIPOPROTEIN"/>
    <property type="match status" value="1"/>
</dbReference>
<accession>A0A2X4VTU7</accession>
<dbReference type="RefSeq" id="WP_066136129.1">
    <property type="nucleotide sequence ID" value="NZ_CBCSGM010000001.1"/>
</dbReference>
<organism evidence="3 4">
    <name type="scientific">Lederbergia lenta</name>
    <name type="common">Bacillus lentus</name>
    <dbReference type="NCBI Taxonomy" id="1467"/>
    <lineage>
        <taxon>Bacteria</taxon>
        <taxon>Bacillati</taxon>
        <taxon>Bacillota</taxon>
        <taxon>Bacilli</taxon>
        <taxon>Bacillales</taxon>
        <taxon>Bacillaceae</taxon>
        <taxon>Lederbergia</taxon>
    </lineage>
</organism>
<dbReference type="Pfam" id="PF04069">
    <property type="entry name" value="OpuAC"/>
    <property type="match status" value="1"/>
</dbReference>
<evidence type="ECO:0000256" key="1">
    <source>
        <dbReference type="SAM" id="SignalP"/>
    </source>
</evidence>
<feature type="signal peptide" evidence="1">
    <location>
        <begin position="1"/>
        <end position="18"/>
    </location>
</feature>
<keyword evidence="1" id="KW-0732">Signal</keyword>
<evidence type="ECO:0000313" key="4">
    <source>
        <dbReference type="Proteomes" id="UP000249134"/>
    </source>
</evidence>
<name>A0A2X4VTU7_LEDLE</name>
<dbReference type="KEGG" id="blen:NCTC4824_01084"/>
<dbReference type="InterPro" id="IPR007210">
    <property type="entry name" value="ABC_Gly_betaine_transp_sub-bd"/>
</dbReference>
<dbReference type="Gene3D" id="3.40.190.10">
    <property type="entry name" value="Periplasmic binding protein-like II"/>
    <property type="match status" value="1"/>
</dbReference>
<dbReference type="GO" id="GO:0043190">
    <property type="term" value="C:ATP-binding cassette (ABC) transporter complex"/>
    <property type="evidence" value="ECO:0007669"/>
    <property type="project" value="InterPro"/>
</dbReference>